<feature type="transmembrane region" description="Helical" evidence="1">
    <location>
        <begin position="83"/>
        <end position="101"/>
    </location>
</feature>
<evidence type="ECO:0000313" key="4">
    <source>
        <dbReference type="WBParaSite" id="SSLN_0001788301-mRNA-1"/>
    </source>
</evidence>
<dbReference type="WBParaSite" id="SSLN_0001788301-mRNA-1">
    <property type="protein sequence ID" value="SSLN_0001788301-mRNA-1"/>
    <property type="gene ID" value="SSLN_0001788301"/>
</dbReference>
<organism evidence="4">
    <name type="scientific">Schistocephalus solidus</name>
    <name type="common">Tapeworm</name>
    <dbReference type="NCBI Taxonomy" id="70667"/>
    <lineage>
        <taxon>Eukaryota</taxon>
        <taxon>Metazoa</taxon>
        <taxon>Spiralia</taxon>
        <taxon>Lophotrochozoa</taxon>
        <taxon>Platyhelminthes</taxon>
        <taxon>Cestoda</taxon>
        <taxon>Eucestoda</taxon>
        <taxon>Diphyllobothriidea</taxon>
        <taxon>Diphyllobothriidae</taxon>
        <taxon>Schistocephalus</taxon>
    </lineage>
</organism>
<dbReference type="EMBL" id="UYSU01042167">
    <property type="protein sequence ID" value="VDM03614.1"/>
    <property type="molecule type" value="Genomic_DNA"/>
</dbReference>
<keyword evidence="1" id="KW-0812">Transmembrane</keyword>
<keyword evidence="3" id="KW-1185">Reference proteome</keyword>
<dbReference type="Proteomes" id="UP000275846">
    <property type="component" value="Unassembled WGS sequence"/>
</dbReference>
<evidence type="ECO:0000256" key="1">
    <source>
        <dbReference type="SAM" id="Phobius"/>
    </source>
</evidence>
<accession>A0A183TL80</accession>
<reference evidence="4" key="1">
    <citation type="submission" date="2016-06" db="UniProtKB">
        <authorList>
            <consortium name="WormBaseParasite"/>
        </authorList>
    </citation>
    <scope>IDENTIFICATION</scope>
</reference>
<name>A0A183TL80_SCHSO</name>
<gene>
    <name evidence="2" type="ORF">SSLN_LOCUS17228</name>
</gene>
<protein>
    <submittedName>
        <fullName evidence="4">Transmembrane protein</fullName>
    </submittedName>
</protein>
<dbReference type="AlphaFoldDB" id="A0A183TL80"/>
<evidence type="ECO:0000313" key="2">
    <source>
        <dbReference type="EMBL" id="VDM03614.1"/>
    </source>
</evidence>
<proteinExistence type="predicted"/>
<evidence type="ECO:0000313" key="3">
    <source>
        <dbReference type="Proteomes" id="UP000275846"/>
    </source>
</evidence>
<keyword evidence="1" id="KW-1133">Transmembrane helix</keyword>
<reference evidence="2 3" key="2">
    <citation type="submission" date="2018-11" db="EMBL/GenBank/DDBJ databases">
        <authorList>
            <consortium name="Pathogen Informatics"/>
        </authorList>
    </citation>
    <scope>NUCLEOTIDE SEQUENCE [LARGE SCALE GENOMIC DNA]</scope>
    <source>
        <strain evidence="2 3">NST_G2</strain>
    </source>
</reference>
<keyword evidence="1" id="KW-0472">Membrane</keyword>
<sequence>MGMEGSNVGEDVGVPFHSQTLTPVPTITVAAYRIVILRSLSASLHPNPAVAHSVALPIGYPTDMTELPHSKRDIASCNAPFLIFYYVLSYLYILLISRIHFRHFCRSL</sequence>